<keyword evidence="3" id="KW-1185">Reference proteome</keyword>
<protein>
    <submittedName>
        <fullName evidence="2">Uncharacterized protein</fullName>
    </submittedName>
</protein>
<evidence type="ECO:0000313" key="3">
    <source>
        <dbReference type="Proteomes" id="UP000070544"/>
    </source>
</evidence>
<evidence type="ECO:0000256" key="1">
    <source>
        <dbReference type="SAM" id="SignalP"/>
    </source>
</evidence>
<reference evidence="2 3" key="1">
    <citation type="journal article" date="2015" name="Genome Biol. Evol.">
        <title>Phylogenomic analyses indicate that early fungi evolved digesting cell walls of algal ancestors of land plants.</title>
        <authorList>
            <person name="Chang Y."/>
            <person name="Wang S."/>
            <person name="Sekimoto S."/>
            <person name="Aerts A.L."/>
            <person name="Choi C."/>
            <person name="Clum A."/>
            <person name="LaButti K.M."/>
            <person name="Lindquist E.A."/>
            <person name="Yee Ngan C."/>
            <person name="Ohm R.A."/>
            <person name="Salamov A.A."/>
            <person name="Grigoriev I.V."/>
            <person name="Spatafora J.W."/>
            <person name="Berbee M.L."/>
        </authorList>
    </citation>
    <scope>NUCLEOTIDE SEQUENCE [LARGE SCALE GENOMIC DNA]</scope>
    <source>
        <strain evidence="2 3">JEL478</strain>
    </source>
</reference>
<organism evidence="2 3">
    <name type="scientific">Gonapodya prolifera (strain JEL478)</name>
    <name type="common">Monoblepharis prolifera</name>
    <dbReference type="NCBI Taxonomy" id="1344416"/>
    <lineage>
        <taxon>Eukaryota</taxon>
        <taxon>Fungi</taxon>
        <taxon>Fungi incertae sedis</taxon>
        <taxon>Chytridiomycota</taxon>
        <taxon>Chytridiomycota incertae sedis</taxon>
        <taxon>Monoblepharidomycetes</taxon>
        <taxon>Monoblepharidales</taxon>
        <taxon>Gonapodyaceae</taxon>
        <taxon>Gonapodya</taxon>
    </lineage>
</organism>
<feature type="chain" id="PRO_5007296345" evidence="1">
    <location>
        <begin position="26"/>
        <end position="77"/>
    </location>
</feature>
<dbReference type="Proteomes" id="UP000070544">
    <property type="component" value="Unassembled WGS sequence"/>
</dbReference>
<feature type="signal peptide" evidence="1">
    <location>
        <begin position="1"/>
        <end position="25"/>
    </location>
</feature>
<name>A0A139AQL6_GONPJ</name>
<dbReference type="EMBL" id="KQ965740">
    <property type="protein sequence ID" value="KXS19018.1"/>
    <property type="molecule type" value="Genomic_DNA"/>
</dbReference>
<proteinExistence type="predicted"/>
<evidence type="ECO:0000313" key="2">
    <source>
        <dbReference type="EMBL" id="KXS19018.1"/>
    </source>
</evidence>
<gene>
    <name evidence="2" type="ORF">M427DRAFT_53475</name>
</gene>
<accession>A0A139AQL6</accession>
<dbReference type="AlphaFoldDB" id="A0A139AQL6"/>
<keyword evidence="1" id="KW-0732">Signal</keyword>
<sequence length="77" mass="8588">MVAKISLIAILVLATILLFTTTARAQSCGDDWLDCHAECRKRWTGINRSLCRQRCDRDYFQGCLGAPPPEGCRKGLC</sequence>